<protein>
    <submittedName>
        <fullName evidence="5">Amino acid ABC transporter substrate-binding protein</fullName>
    </submittedName>
</protein>
<feature type="domain" description="Leucine-binding protein" evidence="4">
    <location>
        <begin position="46"/>
        <end position="393"/>
    </location>
</feature>
<sequence length="415" mass="42321">MSRSTIFRALVAGAVAPLALTAACGGSTKGGGANAAAGGSGGGQTVVLGTSLSLTGPLGQFGVALQSGYQQQISDLNAAGGLDVGGTKRKVALTVLDNRSDPNTATQQVRELVLKDGAVALLGACTPPIVAPEALAAEQQKVPYVSSCNPVHAFQAGNTAGWTYAWDLFFDEQDQATAVAKGLAMTTGGKKVALFTDTEPDGVAERPLYKQALAAAGLQVVGDYSFPVGTTDFSSFIDDAKSKGAQLVAGQMVPPDGIALWKQMKALGFQPDAAFVAKAAAGNSWPKALGPIAEGTLSDAFWSPGTGLANSQALMGTLGKQYPGNMSDLNIAVLGYTVAAIVTDGIKSAGSTDPAKLNAAIGKTDADYPLGHIKFGDKHTAATPFLLTQWQNNDTVLIVPSTPDAKLEEPAKGLR</sequence>
<evidence type="ECO:0000259" key="4">
    <source>
        <dbReference type="Pfam" id="PF13458"/>
    </source>
</evidence>
<dbReference type="InterPro" id="IPR028082">
    <property type="entry name" value="Peripla_BP_I"/>
</dbReference>
<dbReference type="EMBL" id="BAAAQN010000001">
    <property type="protein sequence ID" value="GAA2011551.1"/>
    <property type="molecule type" value="Genomic_DNA"/>
</dbReference>
<comment type="similarity">
    <text evidence="1">Belongs to the leucine-binding protein family.</text>
</comment>
<dbReference type="PANTHER" id="PTHR30483:SF6">
    <property type="entry name" value="PERIPLASMIC BINDING PROTEIN OF ABC TRANSPORTER FOR NATURAL AMINO ACIDS"/>
    <property type="match status" value="1"/>
</dbReference>
<dbReference type="SUPFAM" id="SSF53822">
    <property type="entry name" value="Periplasmic binding protein-like I"/>
    <property type="match status" value="1"/>
</dbReference>
<feature type="signal peptide" evidence="3">
    <location>
        <begin position="1"/>
        <end position="22"/>
    </location>
</feature>
<organism evidence="5 6">
    <name type="scientific">Catenulispora yoronensis</name>
    <dbReference type="NCBI Taxonomy" id="450799"/>
    <lineage>
        <taxon>Bacteria</taxon>
        <taxon>Bacillati</taxon>
        <taxon>Actinomycetota</taxon>
        <taxon>Actinomycetes</taxon>
        <taxon>Catenulisporales</taxon>
        <taxon>Catenulisporaceae</taxon>
        <taxon>Catenulispora</taxon>
    </lineage>
</organism>
<dbReference type="Proteomes" id="UP001500751">
    <property type="component" value="Unassembled WGS sequence"/>
</dbReference>
<dbReference type="InterPro" id="IPR051010">
    <property type="entry name" value="BCAA_transport"/>
</dbReference>
<evidence type="ECO:0000256" key="1">
    <source>
        <dbReference type="ARBA" id="ARBA00010062"/>
    </source>
</evidence>
<dbReference type="PROSITE" id="PS51257">
    <property type="entry name" value="PROKAR_LIPOPROTEIN"/>
    <property type="match status" value="1"/>
</dbReference>
<dbReference type="Gene3D" id="3.40.50.2300">
    <property type="match status" value="2"/>
</dbReference>
<evidence type="ECO:0000256" key="3">
    <source>
        <dbReference type="SAM" id="SignalP"/>
    </source>
</evidence>
<reference evidence="5 6" key="1">
    <citation type="journal article" date="2019" name="Int. J. Syst. Evol. Microbiol.">
        <title>The Global Catalogue of Microorganisms (GCM) 10K type strain sequencing project: providing services to taxonomists for standard genome sequencing and annotation.</title>
        <authorList>
            <consortium name="The Broad Institute Genomics Platform"/>
            <consortium name="The Broad Institute Genome Sequencing Center for Infectious Disease"/>
            <person name="Wu L."/>
            <person name="Ma J."/>
        </authorList>
    </citation>
    <scope>NUCLEOTIDE SEQUENCE [LARGE SCALE GENOMIC DNA]</scope>
    <source>
        <strain evidence="5 6">JCM 16014</strain>
    </source>
</reference>
<evidence type="ECO:0000313" key="6">
    <source>
        <dbReference type="Proteomes" id="UP001500751"/>
    </source>
</evidence>
<name>A0ABN2TKA6_9ACTN</name>
<accession>A0ABN2TKA6</accession>
<proteinExistence type="inferred from homology"/>
<comment type="caution">
    <text evidence="5">The sequence shown here is derived from an EMBL/GenBank/DDBJ whole genome shotgun (WGS) entry which is preliminary data.</text>
</comment>
<keyword evidence="6" id="KW-1185">Reference proteome</keyword>
<evidence type="ECO:0000256" key="2">
    <source>
        <dbReference type="ARBA" id="ARBA00022729"/>
    </source>
</evidence>
<dbReference type="RefSeq" id="WP_344663535.1">
    <property type="nucleotide sequence ID" value="NZ_BAAAQN010000001.1"/>
</dbReference>
<keyword evidence="2 3" id="KW-0732">Signal</keyword>
<gene>
    <name evidence="5" type="ORF">GCM10009839_02090</name>
</gene>
<feature type="chain" id="PRO_5045549368" evidence="3">
    <location>
        <begin position="23"/>
        <end position="415"/>
    </location>
</feature>
<dbReference type="PANTHER" id="PTHR30483">
    <property type="entry name" value="LEUCINE-SPECIFIC-BINDING PROTEIN"/>
    <property type="match status" value="1"/>
</dbReference>
<dbReference type="Pfam" id="PF13458">
    <property type="entry name" value="Peripla_BP_6"/>
    <property type="match status" value="1"/>
</dbReference>
<dbReference type="InterPro" id="IPR028081">
    <property type="entry name" value="Leu-bd"/>
</dbReference>
<evidence type="ECO:0000313" key="5">
    <source>
        <dbReference type="EMBL" id="GAA2011551.1"/>
    </source>
</evidence>